<dbReference type="PANTHER" id="PTHR11732">
    <property type="entry name" value="ALDO/KETO REDUCTASE"/>
    <property type="match status" value="1"/>
</dbReference>
<dbReference type="InterPro" id="IPR018170">
    <property type="entry name" value="Aldo/ket_reductase_CS"/>
</dbReference>
<dbReference type="InterPro" id="IPR023210">
    <property type="entry name" value="NADP_OxRdtase_dom"/>
</dbReference>
<dbReference type="AlphaFoldDB" id="A0A9Q0MVU9"/>
<dbReference type="SUPFAM" id="SSF51430">
    <property type="entry name" value="NAD(P)-linked oxidoreductase"/>
    <property type="match status" value="1"/>
</dbReference>
<evidence type="ECO:0000313" key="9">
    <source>
        <dbReference type="Proteomes" id="UP001151699"/>
    </source>
</evidence>
<evidence type="ECO:0000256" key="6">
    <source>
        <dbReference type="PIRSR" id="PIRSR000097-3"/>
    </source>
</evidence>
<evidence type="ECO:0000256" key="5">
    <source>
        <dbReference type="PIRSR" id="PIRSR000097-2"/>
    </source>
</evidence>
<evidence type="ECO:0000259" key="7">
    <source>
        <dbReference type="Pfam" id="PF00248"/>
    </source>
</evidence>
<dbReference type="Proteomes" id="UP001151699">
    <property type="component" value="Chromosome X"/>
</dbReference>
<keyword evidence="9" id="KW-1185">Reference proteome</keyword>
<dbReference type="FunFam" id="3.20.20.100:FF:000006">
    <property type="entry name" value="Aldo-keto reductase family 1 member A1"/>
    <property type="match status" value="1"/>
</dbReference>
<keyword evidence="3" id="KW-0560">Oxidoreductase</keyword>
<dbReference type="PIRSF" id="PIRSF000097">
    <property type="entry name" value="AKR"/>
    <property type="match status" value="1"/>
</dbReference>
<dbReference type="Pfam" id="PF00248">
    <property type="entry name" value="Aldo_ket_red"/>
    <property type="match status" value="1"/>
</dbReference>
<feature type="domain" description="NADP-dependent oxidoreductase" evidence="7">
    <location>
        <begin position="29"/>
        <end position="302"/>
    </location>
</feature>
<dbReference type="EMBL" id="WJQU01000003">
    <property type="protein sequence ID" value="KAJ6638966.1"/>
    <property type="molecule type" value="Genomic_DNA"/>
</dbReference>
<accession>A0A9Q0MVU9</accession>
<dbReference type="PRINTS" id="PR00069">
    <property type="entry name" value="ALDKETRDTASE"/>
</dbReference>
<feature type="binding site" evidence="5">
    <location>
        <position position="122"/>
    </location>
    <ligand>
        <name>substrate</name>
    </ligand>
</feature>
<comment type="caution">
    <text evidence="8">The sequence shown here is derived from an EMBL/GenBank/DDBJ whole genome shotgun (WGS) entry which is preliminary data.</text>
</comment>
<comment type="similarity">
    <text evidence="1">Belongs to the aldo/keto reductase family.</text>
</comment>
<dbReference type="OrthoDB" id="416253at2759"/>
<protein>
    <submittedName>
        <fullName evidence="8">Aldo-keto reductase family 1 member A1-A</fullName>
    </submittedName>
</protein>
<dbReference type="InterPro" id="IPR020471">
    <property type="entry name" value="AKR"/>
</dbReference>
<evidence type="ECO:0000256" key="3">
    <source>
        <dbReference type="ARBA" id="ARBA00023002"/>
    </source>
</evidence>
<dbReference type="GO" id="GO:0016491">
    <property type="term" value="F:oxidoreductase activity"/>
    <property type="evidence" value="ECO:0007669"/>
    <property type="project" value="UniProtKB-KW"/>
</dbReference>
<feature type="active site" description="Proton donor" evidence="4">
    <location>
        <position position="60"/>
    </location>
</feature>
<reference evidence="8" key="1">
    <citation type="submission" date="2022-07" db="EMBL/GenBank/DDBJ databases">
        <authorList>
            <person name="Trinca V."/>
            <person name="Uliana J.V.C."/>
            <person name="Torres T.T."/>
            <person name="Ward R.J."/>
            <person name="Monesi N."/>
        </authorList>
    </citation>
    <scope>NUCLEOTIDE SEQUENCE</scope>
    <source>
        <strain evidence="8">HSMRA1968</strain>
        <tissue evidence="8">Whole embryos</tissue>
    </source>
</reference>
<keyword evidence="2" id="KW-0521">NADP</keyword>
<evidence type="ECO:0000256" key="1">
    <source>
        <dbReference type="ARBA" id="ARBA00007905"/>
    </source>
</evidence>
<feature type="non-terminal residue" evidence="8">
    <location>
        <position position="1"/>
    </location>
</feature>
<gene>
    <name evidence="8" type="primary">akr1a1a_0</name>
    <name evidence="8" type="ORF">Bhyg_11704</name>
</gene>
<organism evidence="8 9">
    <name type="scientific">Pseudolycoriella hygida</name>
    <dbReference type="NCBI Taxonomy" id="35572"/>
    <lineage>
        <taxon>Eukaryota</taxon>
        <taxon>Metazoa</taxon>
        <taxon>Ecdysozoa</taxon>
        <taxon>Arthropoda</taxon>
        <taxon>Hexapoda</taxon>
        <taxon>Insecta</taxon>
        <taxon>Pterygota</taxon>
        <taxon>Neoptera</taxon>
        <taxon>Endopterygota</taxon>
        <taxon>Diptera</taxon>
        <taxon>Nematocera</taxon>
        <taxon>Sciaroidea</taxon>
        <taxon>Sciaridae</taxon>
        <taxon>Pseudolycoriella</taxon>
    </lineage>
</organism>
<sequence>MKMECIHRYLSITNGHKLPNGRQIPVLGIGSWDSCGQDAYNSMIMAIEHGVRLVDTASSYKNEAGIGKAIREKIAEGVLKREDMYVITKLWNTDHRPDLVQKAFKESLENLGVDYIDLYLMHNPYAFREGDELFPRDSNNEIIPSDVDFVDTWREMERLFASGLAKNIGISNFNELQIVRLLKLCDYPPSVIELECHPLLTNVDLSEFCKRNNILFIAYSPLGSPNRPIQFTGEPKLLDNNTVKIIGMKYNKSPAQILIRYQLQRGHIPIPKSETLEFIRENVDVFNFEISPEDMSRINSMNIHRRFVNSL</sequence>
<proteinExistence type="inferred from homology"/>
<evidence type="ECO:0000313" key="8">
    <source>
        <dbReference type="EMBL" id="KAJ6638966.1"/>
    </source>
</evidence>
<evidence type="ECO:0000256" key="4">
    <source>
        <dbReference type="PIRSR" id="PIRSR000097-1"/>
    </source>
</evidence>
<name>A0A9Q0MVU9_9DIPT</name>
<dbReference type="InterPro" id="IPR036812">
    <property type="entry name" value="NAD(P)_OxRdtase_dom_sf"/>
</dbReference>
<dbReference type="Gene3D" id="3.20.20.100">
    <property type="entry name" value="NADP-dependent oxidoreductase domain"/>
    <property type="match status" value="1"/>
</dbReference>
<evidence type="ECO:0000256" key="2">
    <source>
        <dbReference type="ARBA" id="ARBA00022857"/>
    </source>
</evidence>
<dbReference type="PROSITE" id="PS00062">
    <property type="entry name" value="ALDOKETO_REDUCTASE_2"/>
    <property type="match status" value="1"/>
</dbReference>
<feature type="site" description="Lowers pKa of active site Tyr" evidence="6">
    <location>
        <position position="89"/>
    </location>
</feature>